<comment type="pathway">
    <text evidence="2 9">Amino-acid biosynthesis; L-tryptophan biosynthesis; L-tryptophan from chorismate: step 4/5.</text>
</comment>
<dbReference type="Proteomes" id="UP000199163">
    <property type="component" value="Unassembled WGS sequence"/>
</dbReference>
<comment type="catalytic activity">
    <reaction evidence="1 9">
        <text>1-(2-carboxyphenylamino)-1-deoxy-D-ribulose 5-phosphate + H(+) = (1S,2R)-1-C-(indol-3-yl)glycerol 3-phosphate + CO2 + H2O</text>
        <dbReference type="Rhea" id="RHEA:23476"/>
        <dbReference type="ChEBI" id="CHEBI:15377"/>
        <dbReference type="ChEBI" id="CHEBI:15378"/>
        <dbReference type="ChEBI" id="CHEBI:16526"/>
        <dbReference type="ChEBI" id="CHEBI:58613"/>
        <dbReference type="ChEBI" id="CHEBI:58866"/>
        <dbReference type="EC" id="4.1.1.48"/>
    </reaction>
</comment>
<dbReference type="GO" id="GO:0000162">
    <property type="term" value="P:L-tryptophan biosynthetic process"/>
    <property type="evidence" value="ECO:0007669"/>
    <property type="project" value="UniProtKB-UniRule"/>
</dbReference>
<dbReference type="InterPro" id="IPR001468">
    <property type="entry name" value="Indole-3-GlycerolPSynthase_CS"/>
</dbReference>
<evidence type="ECO:0000259" key="10">
    <source>
        <dbReference type="Pfam" id="PF00218"/>
    </source>
</evidence>
<dbReference type="PANTHER" id="PTHR22854">
    <property type="entry name" value="TRYPTOPHAN BIOSYNTHESIS PROTEIN"/>
    <property type="match status" value="1"/>
</dbReference>
<dbReference type="CDD" id="cd00331">
    <property type="entry name" value="IGPS"/>
    <property type="match status" value="1"/>
</dbReference>
<evidence type="ECO:0000256" key="8">
    <source>
        <dbReference type="ARBA" id="ARBA00023239"/>
    </source>
</evidence>
<keyword evidence="12" id="KW-1185">Reference proteome</keyword>
<evidence type="ECO:0000313" key="11">
    <source>
        <dbReference type="EMBL" id="SDH07479.1"/>
    </source>
</evidence>
<dbReference type="FunFam" id="3.20.20.70:FF:000024">
    <property type="entry name" value="Indole-3-glycerol phosphate synthase"/>
    <property type="match status" value="1"/>
</dbReference>
<keyword evidence="7 9" id="KW-0057">Aromatic amino acid biosynthesis</keyword>
<evidence type="ECO:0000313" key="12">
    <source>
        <dbReference type="Proteomes" id="UP000199163"/>
    </source>
</evidence>
<dbReference type="InterPro" id="IPR045186">
    <property type="entry name" value="Indole-3-glycerol_P_synth"/>
</dbReference>
<dbReference type="EC" id="4.1.1.48" evidence="9"/>
<evidence type="ECO:0000256" key="6">
    <source>
        <dbReference type="ARBA" id="ARBA00022822"/>
    </source>
</evidence>
<accession>A0A1G7ZFQ8</accession>
<dbReference type="NCBIfam" id="NF001377">
    <property type="entry name" value="PRK00278.2-4"/>
    <property type="match status" value="1"/>
</dbReference>
<dbReference type="NCBIfam" id="NF001375">
    <property type="entry name" value="PRK00278.2-2"/>
    <property type="match status" value="1"/>
</dbReference>
<dbReference type="PROSITE" id="PS00614">
    <property type="entry name" value="IGPS"/>
    <property type="match status" value="1"/>
</dbReference>
<dbReference type="STRING" id="568899.SAMN05192534_101525"/>
<dbReference type="PANTHER" id="PTHR22854:SF2">
    <property type="entry name" value="INDOLE-3-GLYCEROL-PHOSPHATE SYNTHASE"/>
    <property type="match status" value="1"/>
</dbReference>
<dbReference type="SUPFAM" id="SSF51366">
    <property type="entry name" value="Ribulose-phoshate binding barrel"/>
    <property type="match status" value="1"/>
</dbReference>
<dbReference type="GO" id="GO:0004425">
    <property type="term" value="F:indole-3-glycerol-phosphate synthase activity"/>
    <property type="evidence" value="ECO:0007669"/>
    <property type="project" value="UniProtKB-UniRule"/>
</dbReference>
<evidence type="ECO:0000256" key="4">
    <source>
        <dbReference type="ARBA" id="ARBA00022605"/>
    </source>
</evidence>
<evidence type="ECO:0000256" key="3">
    <source>
        <dbReference type="ARBA" id="ARBA00008737"/>
    </source>
</evidence>
<protein>
    <recommendedName>
        <fullName evidence="9">Indole-3-glycerol phosphate synthase</fullName>
        <shortName evidence="9">IGPS</shortName>
        <ecNumber evidence="9">4.1.1.48</ecNumber>
    </recommendedName>
</protein>
<dbReference type="AlphaFoldDB" id="A0A1G7ZFQ8"/>
<feature type="domain" description="Indole-3-glycerol phosphate synthase" evidence="10">
    <location>
        <begin position="3"/>
        <end position="247"/>
    </location>
</feature>
<organism evidence="11 12">
    <name type="scientific">Alteribacillus persepolensis</name>
    <dbReference type="NCBI Taxonomy" id="568899"/>
    <lineage>
        <taxon>Bacteria</taxon>
        <taxon>Bacillati</taxon>
        <taxon>Bacillota</taxon>
        <taxon>Bacilli</taxon>
        <taxon>Bacillales</taxon>
        <taxon>Bacillaceae</taxon>
        <taxon>Alteribacillus</taxon>
    </lineage>
</organism>
<evidence type="ECO:0000256" key="2">
    <source>
        <dbReference type="ARBA" id="ARBA00004696"/>
    </source>
</evidence>
<name>A0A1G7ZFQ8_9BACI</name>
<reference evidence="11 12" key="1">
    <citation type="submission" date="2016-10" db="EMBL/GenBank/DDBJ databases">
        <authorList>
            <person name="de Groot N.N."/>
        </authorList>
    </citation>
    <scope>NUCLEOTIDE SEQUENCE [LARGE SCALE GENOMIC DNA]</scope>
    <source>
        <strain evidence="11 12">DSM 21632</strain>
    </source>
</reference>
<keyword evidence="8 9" id="KW-0456">Lyase</keyword>
<dbReference type="UniPathway" id="UPA00035">
    <property type="reaction ID" value="UER00043"/>
</dbReference>
<keyword evidence="5 9" id="KW-0210">Decarboxylase</keyword>
<sequence>MLNKILETKKEEIQQLVLPEKQDVKRYSLKEALTSNAANIQVIAEVKKASPSKGLIRADFQPESIAKSYQNGGAAALSVLTDQSYFQGKREYLTQVKHNVSIPVMRKEFIIDRLQIEESVRIGADAVLLIAAALEPKQLHELYLEAYEKGLEVLVECHSRQEVEDVLKTFEPAVMGINNRDLRTFHTTLDVTKELGRLIPSDSILVSESGIYTAEDLQLVQQFGAQAVLVGESLMRQPDVEAALRTLKGEYQHDSSLS</sequence>
<gene>
    <name evidence="9" type="primary">trpC</name>
    <name evidence="11" type="ORF">SAMN05192534_101525</name>
</gene>
<evidence type="ECO:0000256" key="7">
    <source>
        <dbReference type="ARBA" id="ARBA00023141"/>
    </source>
</evidence>
<dbReference type="Pfam" id="PF00218">
    <property type="entry name" value="IGPS"/>
    <property type="match status" value="1"/>
</dbReference>
<evidence type="ECO:0000256" key="5">
    <source>
        <dbReference type="ARBA" id="ARBA00022793"/>
    </source>
</evidence>
<dbReference type="Gene3D" id="3.20.20.70">
    <property type="entry name" value="Aldolase class I"/>
    <property type="match status" value="1"/>
</dbReference>
<dbReference type="InterPro" id="IPR013785">
    <property type="entry name" value="Aldolase_TIM"/>
</dbReference>
<dbReference type="HAMAP" id="MF_00134_B">
    <property type="entry name" value="IGPS_B"/>
    <property type="match status" value="1"/>
</dbReference>
<dbReference type="EMBL" id="FNDK01000001">
    <property type="protein sequence ID" value="SDH07479.1"/>
    <property type="molecule type" value="Genomic_DNA"/>
</dbReference>
<dbReference type="RefSeq" id="WP_091270890.1">
    <property type="nucleotide sequence ID" value="NZ_FNDK01000001.1"/>
</dbReference>
<comment type="similarity">
    <text evidence="3 9">Belongs to the TrpC family.</text>
</comment>
<keyword evidence="6 9" id="KW-0822">Tryptophan biosynthesis</keyword>
<keyword evidence="4 9" id="KW-0028">Amino-acid biosynthesis</keyword>
<dbReference type="InterPro" id="IPR013798">
    <property type="entry name" value="Indole-3-glycerol_P_synth_dom"/>
</dbReference>
<dbReference type="InterPro" id="IPR011060">
    <property type="entry name" value="RibuloseP-bd_barrel"/>
</dbReference>
<evidence type="ECO:0000256" key="9">
    <source>
        <dbReference type="HAMAP-Rule" id="MF_00134"/>
    </source>
</evidence>
<evidence type="ECO:0000256" key="1">
    <source>
        <dbReference type="ARBA" id="ARBA00001633"/>
    </source>
</evidence>
<dbReference type="OrthoDB" id="9804217at2"/>
<dbReference type="GO" id="GO:0004640">
    <property type="term" value="F:phosphoribosylanthranilate isomerase activity"/>
    <property type="evidence" value="ECO:0007669"/>
    <property type="project" value="TreeGrafter"/>
</dbReference>
<proteinExistence type="inferred from homology"/>